<organism evidence="1">
    <name type="scientific">Loa loa</name>
    <name type="common">Eye worm</name>
    <name type="synonym">Filaria loa</name>
    <dbReference type="NCBI Taxonomy" id="7209"/>
    <lineage>
        <taxon>Eukaryota</taxon>
        <taxon>Metazoa</taxon>
        <taxon>Ecdysozoa</taxon>
        <taxon>Nematoda</taxon>
        <taxon>Chromadorea</taxon>
        <taxon>Rhabditida</taxon>
        <taxon>Spirurina</taxon>
        <taxon>Spiruromorpha</taxon>
        <taxon>Filarioidea</taxon>
        <taxon>Onchocercidae</taxon>
        <taxon>Loa</taxon>
    </lineage>
</organism>
<dbReference type="OrthoDB" id="410404at2759"/>
<dbReference type="RefSeq" id="XP_003147678.1">
    <property type="nucleotide sequence ID" value="XM_003147630.1"/>
</dbReference>
<dbReference type="InParanoid" id="A0A1S0TLU2"/>
<name>A0A1S0TLU2_LOALO</name>
<evidence type="ECO:0000313" key="1">
    <source>
        <dbReference type="EMBL" id="EFO16391.1"/>
    </source>
</evidence>
<dbReference type="GeneID" id="9949577"/>
<accession>A0A1S0TLU2</accession>
<sequence length="70" mass="7886">MDYLSPPSLTPRILPSALPPYNLKHPLDYISNVTAHAQVRVTSIEAILLKTLRWGGHVSRMEDHCLPKIL</sequence>
<proteinExistence type="predicted"/>
<dbReference type="AlphaFoldDB" id="A0A1S0TLU2"/>
<dbReference type="CTD" id="9949577"/>
<dbReference type="EMBL" id="JH712106">
    <property type="protein sequence ID" value="EFO16391.1"/>
    <property type="molecule type" value="Genomic_DNA"/>
</dbReference>
<gene>
    <name evidence="1" type="ORF">LOAG_12116</name>
</gene>
<protein>
    <submittedName>
        <fullName evidence="1">Uncharacterized protein</fullName>
    </submittedName>
</protein>
<dbReference type="KEGG" id="loa:LOAG_12116"/>
<reference evidence="1" key="1">
    <citation type="submission" date="2012-04" db="EMBL/GenBank/DDBJ databases">
        <title>The Genome Sequence of Loa loa.</title>
        <authorList>
            <consortium name="The Broad Institute Genome Sequencing Platform"/>
            <consortium name="Broad Institute Genome Sequencing Center for Infectious Disease"/>
            <person name="Nutman T.B."/>
            <person name="Fink D.L."/>
            <person name="Russ C."/>
            <person name="Young S."/>
            <person name="Zeng Q."/>
            <person name="Gargeya S."/>
            <person name="Alvarado L."/>
            <person name="Berlin A."/>
            <person name="Chapman S.B."/>
            <person name="Chen Z."/>
            <person name="Freedman E."/>
            <person name="Gellesch M."/>
            <person name="Goldberg J."/>
            <person name="Griggs A."/>
            <person name="Gujja S."/>
            <person name="Heilman E.R."/>
            <person name="Heiman D."/>
            <person name="Howarth C."/>
            <person name="Mehta T."/>
            <person name="Neiman D."/>
            <person name="Pearson M."/>
            <person name="Roberts A."/>
            <person name="Saif S."/>
            <person name="Shea T."/>
            <person name="Shenoy N."/>
            <person name="Sisk P."/>
            <person name="Stolte C."/>
            <person name="Sykes S."/>
            <person name="White J."/>
            <person name="Yandava C."/>
            <person name="Haas B."/>
            <person name="Henn M.R."/>
            <person name="Nusbaum C."/>
            <person name="Birren B."/>
        </authorList>
    </citation>
    <scope>NUCLEOTIDE SEQUENCE [LARGE SCALE GENOMIC DNA]</scope>
</reference>